<protein>
    <submittedName>
        <fullName evidence="1">Uncharacterized protein</fullName>
    </submittedName>
</protein>
<proteinExistence type="predicted"/>
<reference evidence="1 2" key="1">
    <citation type="submission" date="2023-09" db="EMBL/GenBank/DDBJ databases">
        <authorList>
            <person name="Wang M."/>
        </authorList>
    </citation>
    <scope>NUCLEOTIDE SEQUENCE [LARGE SCALE GENOMIC DNA]</scope>
    <source>
        <strain evidence="1">GT-2023</strain>
        <tissue evidence="1">Liver</tissue>
    </source>
</reference>
<comment type="caution">
    <text evidence="1">The sequence shown here is derived from an EMBL/GenBank/DDBJ whole genome shotgun (WGS) entry which is preliminary data.</text>
</comment>
<dbReference type="Proteomes" id="UP001558613">
    <property type="component" value="Unassembled WGS sequence"/>
</dbReference>
<name>A0ABR3NAU6_9TELE</name>
<evidence type="ECO:0000313" key="2">
    <source>
        <dbReference type="Proteomes" id="UP001558613"/>
    </source>
</evidence>
<sequence>MGREGRRRRRGVGSKRSPVGLSLICLLRRTEGLKGTGRCRTPTYTEYNWAPFSPTPQGELLLCSDYPQGAFGHNSQVRFPQRSSGWVIYGLQVGGFKAWVWVGFDVAGWCSRRVFLSAMPRGWIRDDGLRDSGILGLSAFYLLAICCRSRKDVERNSSMSADMICKQDYV</sequence>
<accession>A0ABR3NAU6</accession>
<evidence type="ECO:0000313" key="1">
    <source>
        <dbReference type="EMBL" id="KAL1273867.1"/>
    </source>
</evidence>
<organism evidence="1 2">
    <name type="scientific">Cirrhinus molitorella</name>
    <name type="common">mud carp</name>
    <dbReference type="NCBI Taxonomy" id="172907"/>
    <lineage>
        <taxon>Eukaryota</taxon>
        <taxon>Metazoa</taxon>
        <taxon>Chordata</taxon>
        <taxon>Craniata</taxon>
        <taxon>Vertebrata</taxon>
        <taxon>Euteleostomi</taxon>
        <taxon>Actinopterygii</taxon>
        <taxon>Neopterygii</taxon>
        <taxon>Teleostei</taxon>
        <taxon>Ostariophysi</taxon>
        <taxon>Cypriniformes</taxon>
        <taxon>Cyprinidae</taxon>
        <taxon>Labeoninae</taxon>
        <taxon>Labeonini</taxon>
        <taxon>Cirrhinus</taxon>
    </lineage>
</organism>
<gene>
    <name evidence="1" type="ORF">QQF64_026681</name>
</gene>
<dbReference type="EMBL" id="JAYMGO010000005">
    <property type="protein sequence ID" value="KAL1273867.1"/>
    <property type="molecule type" value="Genomic_DNA"/>
</dbReference>
<keyword evidence="2" id="KW-1185">Reference proteome</keyword>